<reference evidence="6 7" key="1">
    <citation type="submission" date="2014-01" db="EMBL/GenBank/DDBJ databases">
        <title>Full genme sequencing of cellulolytic bacterium Gynuella sunshinyii YC6258T gen. nov., sp. nov.</title>
        <authorList>
            <person name="Khan H."/>
            <person name="Chung E.J."/>
            <person name="Chung Y.R."/>
        </authorList>
    </citation>
    <scope>NUCLEOTIDE SEQUENCE [LARGE SCALE GENOMIC DNA]</scope>
    <source>
        <strain evidence="6 7">YC6258</strain>
    </source>
</reference>
<dbReference type="InterPro" id="IPR000014">
    <property type="entry name" value="PAS"/>
</dbReference>
<dbReference type="Pfam" id="PF24820">
    <property type="entry name" value="Diguanyl_cycl_sensor"/>
    <property type="match status" value="1"/>
</dbReference>
<evidence type="ECO:0000259" key="5">
    <source>
        <dbReference type="PROSITE" id="PS50887"/>
    </source>
</evidence>
<dbReference type="CDD" id="cd00130">
    <property type="entry name" value="PAS"/>
    <property type="match status" value="1"/>
</dbReference>
<dbReference type="GO" id="GO:0043709">
    <property type="term" value="P:cell adhesion involved in single-species biofilm formation"/>
    <property type="evidence" value="ECO:0007669"/>
    <property type="project" value="TreeGrafter"/>
</dbReference>
<dbReference type="InterPro" id="IPR050469">
    <property type="entry name" value="Diguanylate_Cyclase"/>
</dbReference>
<dbReference type="NCBIfam" id="TIGR00254">
    <property type="entry name" value="GGDEF"/>
    <property type="match status" value="1"/>
</dbReference>
<organism evidence="6 7">
    <name type="scientific">Gynuella sunshinyii YC6258</name>
    <dbReference type="NCBI Taxonomy" id="1445510"/>
    <lineage>
        <taxon>Bacteria</taxon>
        <taxon>Pseudomonadati</taxon>
        <taxon>Pseudomonadota</taxon>
        <taxon>Gammaproteobacteria</taxon>
        <taxon>Oceanospirillales</taxon>
        <taxon>Saccharospirillaceae</taxon>
        <taxon>Gynuella</taxon>
    </lineage>
</organism>
<sequence>MRLSKTFLPAVQSHRISLFYNILNNIAEGVFIVNDEGVIEMINPLGVTFFGAPAESLLGQKWFYFLTSQYYEQYQDIFANWKNNQNQPLSHGPKEVVINRIDGTLVEADLSLSFLPTSMTGITPLFIGVLHNLSQHKAQYRELRKQAYTDQLTGLPNRYDLEQKLGECWNQCINNHQPLSLILIDVDYFKTFNDQYGHLNGDKCLQKIARVLQDCLPSNDSLAARYGGEEFVLILPHCPVQGAELVARHIQKAICALKFTDMQLDAHLSISVSQGIACNQGGQYRTPEALIFAADTALYRAKADGRNRINLGL</sequence>
<dbReference type="InterPro" id="IPR000160">
    <property type="entry name" value="GGDEF_dom"/>
</dbReference>
<dbReference type="STRING" id="1445510.YC6258_01407"/>
<feature type="domain" description="GGDEF" evidence="5">
    <location>
        <begin position="177"/>
        <end position="313"/>
    </location>
</feature>
<dbReference type="PANTHER" id="PTHR45138:SF9">
    <property type="entry name" value="DIGUANYLATE CYCLASE DGCM-RELATED"/>
    <property type="match status" value="1"/>
</dbReference>
<gene>
    <name evidence="6" type="ORF">YC6258_01407</name>
</gene>
<dbReference type="Proteomes" id="UP000032266">
    <property type="component" value="Chromosome"/>
</dbReference>
<proteinExistence type="predicted"/>
<dbReference type="EC" id="2.7.7.65" evidence="2"/>
<accession>A0A0C5VT04</accession>
<feature type="domain" description="PAS" evidence="4">
    <location>
        <begin position="15"/>
        <end position="60"/>
    </location>
</feature>
<dbReference type="PATRIC" id="fig|1445510.3.peg.1377"/>
<dbReference type="CDD" id="cd01949">
    <property type="entry name" value="GGDEF"/>
    <property type="match status" value="1"/>
</dbReference>
<dbReference type="EMBL" id="CP007142">
    <property type="protein sequence ID" value="AJQ93454.1"/>
    <property type="molecule type" value="Genomic_DNA"/>
</dbReference>
<evidence type="ECO:0000256" key="2">
    <source>
        <dbReference type="ARBA" id="ARBA00012528"/>
    </source>
</evidence>
<dbReference type="AlphaFoldDB" id="A0A0C5VT04"/>
<dbReference type="FunFam" id="3.30.70.270:FF:000001">
    <property type="entry name" value="Diguanylate cyclase domain protein"/>
    <property type="match status" value="1"/>
</dbReference>
<evidence type="ECO:0000256" key="1">
    <source>
        <dbReference type="ARBA" id="ARBA00001946"/>
    </source>
</evidence>
<evidence type="ECO:0000313" key="7">
    <source>
        <dbReference type="Proteomes" id="UP000032266"/>
    </source>
</evidence>
<dbReference type="KEGG" id="gsn:YC6258_01407"/>
<dbReference type="Gene3D" id="3.30.70.270">
    <property type="match status" value="1"/>
</dbReference>
<protein>
    <recommendedName>
        <fullName evidence="2">diguanylate cyclase</fullName>
        <ecNumber evidence="2">2.7.7.65</ecNumber>
    </recommendedName>
</protein>
<dbReference type="Gene3D" id="3.30.450.20">
    <property type="entry name" value="PAS domain"/>
    <property type="match status" value="1"/>
</dbReference>
<dbReference type="PROSITE" id="PS50112">
    <property type="entry name" value="PAS"/>
    <property type="match status" value="1"/>
</dbReference>
<dbReference type="SUPFAM" id="SSF55073">
    <property type="entry name" value="Nucleotide cyclase"/>
    <property type="match status" value="1"/>
</dbReference>
<dbReference type="PANTHER" id="PTHR45138">
    <property type="entry name" value="REGULATORY COMPONENTS OF SENSORY TRANSDUCTION SYSTEM"/>
    <property type="match status" value="1"/>
</dbReference>
<dbReference type="InterPro" id="IPR029787">
    <property type="entry name" value="Nucleotide_cyclase"/>
</dbReference>
<keyword evidence="7" id="KW-1185">Reference proteome</keyword>
<comment type="catalytic activity">
    <reaction evidence="3">
        <text>2 GTP = 3',3'-c-di-GMP + 2 diphosphate</text>
        <dbReference type="Rhea" id="RHEA:24898"/>
        <dbReference type="ChEBI" id="CHEBI:33019"/>
        <dbReference type="ChEBI" id="CHEBI:37565"/>
        <dbReference type="ChEBI" id="CHEBI:58805"/>
        <dbReference type="EC" id="2.7.7.65"/>
    </reaction>
</comment>
<dbReference type="PROSITE" id="PS50887">
    <property type="entry name" value="GGDEF"/>
    <property type="match status" value="1"/>
</dbReference>
<dbReference type="SMART" id="SM00267">
    <property type="entry name" value="GGDEF"/>
    <property type="match status" value="1"/>
</dbReference>
<dbReference type="InterPro" id="IPR035965">
    <property type="entry name" value="PAS-like_dom_sf"/>
</dbReference>
<dbReference type="GO" id="GO:1902201">
    <property type="term" value="P:negative regulation of bacterial-type flagellum-dependent cell motility"/>
    <property type="evidence" value="ECO:0007669"/>
    <property type="project" value="TreeGrafter"/>
</dbReference>
<dbReference type="GO" id="GO:0052621">
    <property type="term" value="F:diguanylate cyclase activity"/>
    <property type="evidence" value="ECO:0007669"/>
    <property type="project" value="UniProtKB-EC"/>
</dbReference>
<dbReference type="SMART" id="SM00091">
    <property type="entry name" value="PAS"/>
    <property type="match status" value="1"/>
</dbReference>
<dbReference type="InterPro" id="IPR043128">
    <property type="entry name" value="Rev_trsase/Diguanyl_cyclase"/>
</dbReference>
<dbReference type="HOGENOM" id="CLU_000445_11_4_6"/>
<name>A0A0C5VT04_9GAMM</name>
<dbReference type="SUPFAM" id="SSF55785">
    <property type="entry name" value="PYP-like sensor domain (PAS domain)"/>
    <property type="match status" value="1"/>
</dbReference>
<dbReference type="Pfam" id="PF00990">
    <property type="entry name" value="GGDEF"/>
    <property type="match status" value="1"/>
</dbReference>
<comment type="cofactor">
    <cofactor evidence="1">
        <name>Mg(2+)</name>
        <dbReference type="ChEBI" id="CHEBI:18420"/>
    </cofactor>
</comment>
<dbReference type="GO" id="GO:0005886">
    <property type="term" value="C:plasma membrane"/>
    <property type="evidence" value="ECO:0007669"/>
    <property type="project" value="TreeGrafter"/>
</dbReference>
<dbReference type="InterPro" id="IPR059127">
    <property type="entry name" value="Diguanyl_cycl_sensor_dom"/>
</dbReference>
<evidence type="ECO:0000256" key="3">
    <source>
        <dbReference type="ARBA" id="ARBA00034247"/>
    </source>
</evidence>
<dbReference type="NCBIfam" id="TIGR00229">
    <property type="entry name" value="sensory_box"/>
    <property type="match status" value="1"/>
</dbReference>
<evidence type="ECO:0000259" key="4">
    <source>
        <dbReference type="PROSITE" id="PS50112"/>
    </source>
</evidence>
<evidence type="ECO:0000313" key="6">
    <source>
        <dbReference type="EMBL" id="AJQ93454.1"/>
    </source>
</evidence>